<dbReference type="Proteomes" id="UP001169027">
    <property type="component" value="Unassembled WGS sequence"/>
</dbReference>
<protein>
    <recommendedName>
        <fullName evidence="3">FecR N-terminal domain-containing protein</fullName>
    </recommendedName>
</protein>
<evidence type="ECO:0000313" key="1">
    <source>
        <dbReference type="EMBL" id="MDO1534533.1"/>
    </source>
</evidence>
<dbReference type="RefSeq" id="WP_301812257.1">
    <property type="nucleotide sequence ID" value="NZ_JAUJZH010000014.1"/>
</dbReference>
<comment type="caution">
    <text evidence="1">The sequence shown here is derived from an EMBL/GenBank/DDBJ whole genome shotgun (WGS) entry which is preliminary data.</text>
</comment>
<proteinExistence type="predicted"/>
<dbReference type="EMBL" id="JAUKVY010000014">
    <property type="protein sequence ID" value="MDO1534533.1"/>
    <property type="molecule type" value="Genomic_DNA"/>
</dbReference>
<reference evidence="1" key="1">
    <citation type="submission" date="2023-06" db="EMBL/GenBank/DDBJ databases">
        <authorList>
            <person name="Jiang Y."/>
            <person name="Liu Q."/>
        </authorList>
    </citation>
    <scope>NUCLEOTIDE SEQUENCE</scope>
    <source>
        <strain evidence="1">CGMCC 1.12090</strain>
    </source>
</reference>
<evidence type="ECO:0008006" key="3">
    <source>
        <dbReference type="Google" id="ProtNLM"/>
    </source>
</evidence>
<keyword evidence="2" id="KW-1185">Reference proteome</keyword>
<accession>A0ABT8S6T9</accession>
<name>A0ABT8S6T9_9BURK</name>
<sequence>MERDDWIAVCAHQLQRQWRTVDPDQLDEVAADLWRDPRLRAMAPAEAAVAWLAPVAHPPRRPEIAERRMGER</sequence>
<gene>
    <name evidence="1" type="ORF">Q2T77_19770</name>
</gene>
<organism evidence="1 2">
    <name type="scientific">Variovorax ginsengisoli</name>
    <dbReference type="NCBI Taxonomy" id="363844"/>
    <lineage>
        <taxon>Bacteria</taxon>
        <taxon>Pseudomonadati</taxon>
        <taxon>Pseudomonadota</taxon>
        <taxon>Betaproteobacteria</taxon>
        <taxon>Burkholderiales</taxon>
        <taxon>Comamonadaceae</taxon>
        <taxon>Variovorax</taxon>
    </lineage>
</organism>
<evidence type="ECO:0000313" key="2">
    <source>
        <dbReference type="Proteomes" id="UP001169027"/>
    </source>
</evidence>